<dbReference type="PANTHER" id="PTHR44688:SF16">
    <property type="entry name" value="DNA-BINDING TRANSCRIPTIONAL ACTIVATOR DEVR_DOSR"/>
    <property type="match status" value="1"/>
</dbReference>
<feature type="domain" description="HTH luxR-type" evidence="4">
    <location>
        <begin position="778"/>
        <end position="843"/>
    </location>
</feature>
<evidence type="ECO:0000313" key="6">
    <source>
        <dbReference type="Proteomes" id="UP001500620"/>
    </source>
</evidence>
<dbReference type="PANTHER" id="PTHR44688">
    <property type="entry name" value="DNA-BINDING TRANSCRIPTIONAL ACTIVATOR DEVR_DOSR"/>
    <property type="match status" value="1"/>
</dbReference>
<dbReference type="PRINTS" id="PR00038">
    <property type="entry name" value="HTHLUXR"/>
</dbReference>
<dbReference type="InterPro" id="IPR036388">
    <property type="entry name" value="WH-like_DNA-bd_sf"/>
</dbReference>
<dbReference type="SUPFAM" id="SSF46894">
    <property type="entry name" value="C-terminal effector domain of the bipartite response regulators"/>
    <property type="match status" value="1"/>
</dbReference>
<dbReference type="SUPFAM" id="SSF52540">
    <property type="entry name" value="P-loop containing nucleoside triphosphate hydrolases"/>
    <property type="match status" value="1"/>
</dbReference>
<keyword evidence="6" id="KW-1185">Reference proteome</keyword>
<name>A0ABP8DJZ5_9ACTN</name>
<comment type="caution">
    <text evidence="5">The sequence shown here is derived from an EMBL/GenBank/DDBJ whole genome shotgun (WGS) entry which is preliminary data.</text>
</comment>
<protein>
    <submittedName>
        <fullName evidence="5">Helix-turn-helix transcriptional regulator</fullName>
    </submittedName>
</protein>
<dbReference type="Pfam" id="PF00196">
    <property type="entry name" value="GerE"/>
    <property type="match status" value="1"/>
</dbReference>
<dbReference type="PROSITE" id="PS00622">
    <property type="entry name" value="HTH_LUXR_1"/>
    <property type="match status" value="1"/>
</dbReference>
<gene>
    <name evidence="5" type="ORF">GCM10022255_073560</name>
</gene>
<evidence type="ECO:0000259" key="4">
    <source>
        <dbReference type="PROSITE" id="PS50043"/>
    </source>
</evidence>
<dbReference type="EMBL" id="BAABAT010000027">
    <property type="protein sequence ID" value="GAA4257306.1"/>
    <property type="molecule type" value="Genomic_DNA"/>
</dbReference>
<keyword evidence="1" id="KW-0805">Transcription regulation</keyword>
<dbReference type="InterPro" id="IPR016032">
    <property type="entry name" value="Sig_transdc_resp-reg_C-effctor"/>
</dbReference>
<keyword evidence="3" id="KW-0804">Transcription</keyword>
<dbReference type="CDD" id="cd06170">
    <property type="entry name" value="LuxR_C_like"/>
    <property type="match status" value="1"/>
</dbReference>
<proteinExistence type="predicted"/>
<dbReference type="SMART" id="SM00421">
    <property type="entry name" value="HTH_LUXR"/>
    <property type="match status" value="1"/>
</dbReference>
<evidence type="ECO:0000256" key="1">
    <source>
        <dbReference type="ARBA" id="ARBA00023015"/>
    </source>
</evidence>
<keyword evidence="2" id="KW-0238">DNA-binding</keyword>
<evidence type="ECO:0000256" key="2">
    <source>
        <dbReference type="ARBA" id="ARBA00023125"/>
    </source>
</evidence>
<sequence>MTGVTTAARRLVLGPAARRLLESVVEAAAADPRRVVCAQVRAPGGHGKTALLRELGEALVAAGVPVRTPWQGDGEPDDDAVLLVDDAHLLDPDRLHALRDRVRAGRPRLVLAYRPWPRPGALLELAEALPRVAPPVTLTPFGPEQVRACLASVWDAPAPPEVAAFVLAQTAGVPAYVARLAAALAPAARRGFGAGAGGPAEVPAAALAAFTAELDELDPDVRRALLAADAGLGLRIDLLEALLGGGADRVGEVLAAARATGLVGRDGQLVPIARQALAALTPAAERVAVWRRLTELQLDRRGPVLPLVRSLLAAGPGGLDRSGGAGMAAALETAAEEAFDGEPALAAELFAAAAAAGRPTQVRQARAAALAGDLDTALRLADQVVATPDSPERAEGALLAATVIAHRGQLARSAELYRWSRHGPSPAFAAIGLLGVGRAAEADAALRQTPGDGPPTLLTGAAGLMARGVQASVNGAATGALSTLVQAAALLESAGPGVALPDSPAALAGLVALHCGELDIGESVLDRAAAARVGGALLSRRHALLRAWLDLVRGDLAAAEARLTAATAGKGRPEARDLVFAAALGIGLARRRSDLVGLHRAWPAACEALVRHPVDLFTMLPLGEFAIAAARLGQQRWLATHLREADLLLAALAEPPLWAVPLHWSALHAAVIAEQPAVAARHVTALAAHGGHSAYASAAATAAASWLEVLNGRVDPTAVESAARGLHDAGFRWDAARLAGQAAIRTTDRRAMTALLECARTLQGRAPARPAEPAPRPPGATEAVLSDRELEVARLVLDGLTYREIGDRLFIAAKTVEHHMARMRQRLGCATRAELLANLRVLTGEESTP</sequence>
<dbReference type="InterPro" id="IPR000792">
    <property type="entry name" value="Tscrpt_reg_LuxR_C"/>
</dbReference>
<reference evidence="6" key="1">
    <citation type="journal article" date="2019" name="Int. J. Syst. Evol. Microbiol.">
        <title>The Global Catalogue of Microorganisms (GCM) 10K type strain sequencing project: providing services to taxonomists for standard genome sequencing and annotation.</title>
        <authorList>
            <consortium name="The Broad Institute Genomics Platform"/>
            <consortium name="The Broad Institute Genome Sequencing Center for Infectious Disease"/>
            <person name="Wu L."/>
            <person name="Ma J."/>
        </authorList>
    </citation>
    <scope>NUCLEOTIDE SEQUENCE [LARGE SCALE GENOMIC DNA]</scope>
    <source>
        <strain evidence="6">JCM 17441</strain>
    </source>
</reference>
<dbReference type="InterPro" id="IPR027417">
    <property type="entry name" value="P-loop_NTPase"/>
</dbReference>
<dbReference type="Proteomes" id="UP001500620">
    <property type="component" value="Unassembled WGS sequence"/>
</dbReference>
<evidence type="ECO:0000256" key="3">
    <source>
        <dbReference type="ARBA" id="ARBA00023163"/>
    </source>
</evidence>
<dbReference type="Gene3D" id="1.10.10.10">
    <property type="entry name" value="Winged helix-like DNA-binding domain superfamily/Winged helix DNA-binding domain"/>
    <property type="match status" value="1"/>
</dbReference>
<dbReference type="PROSITE" id="PS50043">
    <property type="entry name" value="HTH_LUXR_2"/>
    <property type="match status" value="1"/>
</dbReference>
<dbReference type="RefSeq" id="WP_345134299.1">
    <property type="nucleotide sequence ID" value="NZ_BAABAT010000027.1"/>
</dbReference>
<evidence type="ECO:0000313" key="5">
    <source>
        <dbReference type="EMBL" id="GAA4257306.1"/>
    </source>
</evidence>
<accession>A0ABP8DJZ5</accession>
<organism evidence="5 6">
    <name type="scientific">Dactylosporangium darangshiense</name>
    <dbReference type="NCBI Taxonomy" id="579108"/>
    <lineage>
        <taxon>Bacteria</taxon>
        <taxon>Bacillati</taxon>
        <taxon>Actinomycetota</taxon>
        <taxon>Actinomycetes</taxon>
        <taxon>Micromonosporales</taxon>
        <taxon>Micromonosporaceae</taxon>
        <taxon>Dactylosporangium</taxon>
    </lineage>
</organism>